<sequence length="111" mass="12241">MAVYGGIQAHELGYWLNALTNAAYDPRRPLANVHGGLARARTARQDLLDIAGCYRSNRHSAEQAAATLSRWCVHYLDEAEWYRITGERVEPPAAPASSNASPVSLKRHRVG</sequence>
<dbReference type="AlphaFoldDB" id="A0A1M7GJI9"/>
<accession>A0A1M7GJI9</accession>
<evidence type="ECO:0000256" key="1">
    <source>
        <dbReference type="SAM" id="MobiDB-lite"/>
    </source>
</evidence>
<dbReference type="RefSeq" id="WP_079552660.1">
    <property type="nucleotide sequence ID" value="NZ_LT670847.1"/>
</dbReference>
<dbReference type="Proteomes" id="UP000190911">
    <property type="component" value="Chromosome I"/>
</dbReference>
<gene>
    <name evidence="2" type="ORF">SAMN05878437_1566</name>
</gene>
<proteinExistence type="predicted"/>
<feature type="compositionally biased region" description="Low complexity" evidence="1">
    <location>
        <begin position="95"/>
        <end position="104"/>
    </location>
</feature>
<keyword evidence="3" id="KW-1185">Reference proteome</keyword>
<organism evidence="2 3">
    <name type="scientific">Vreelandella subglaciescola</name>
    <dbReference type="NCBI Taxonomy" id="29571"/>
    <lineage>
        <taxon>Bacteria</taxon>
        <taxon>Pseudomonadati</taxon>
        <taxon>Pseudomonadota</taxon>
        <taxon>Gammaproteobacteria</taxon>
        <taxon>Oceanospirillales</taxon>
        <taxon>Halomonadaceae</taxon>
        <taxon>Vreelandella</taxon>
    </lineage>
</organism>
<dbReference type="OrthoDB" id="6164431at2"/>
<dbReference type="EMBL" id="LT670847">
    <property type="protein sequence ID" value="SHM16443.1"/>
    <property type="molecule type" value="Genomic_DNA"/>
</dbReference>
<evidence type="ECO:0000313" key="2">
    <source>
        <dbReference type="EMBL" id="SHM16443.1"/>
    </source>
</evidence>
<dbReference type="STRING" id="29571.SAMN05878437_1566"/>
<feature type="region of interest" description="Disordered" evidence="1">
    <location>
        <begin position="91"/>
        <end position="111"/>
    </location>
</feature>
<reference evidence="2 3" key="1">
    <citation type="submission" date="2016-11" db="EMBL/GenBank/DDBJ databases">
        <authorList>
            <person name="Jaros S."/>
            <person name="Januszkiewicz K."/>
            <person name="Wedrychowicz H."/>
        </authorList>
    </citation>
    <scope>NUCLEOTIDE SEQUENCE [LARGE SCALE GENOMIC DNA]</scope>
    <source>
        <strain evidence="2 3">ACAM 12</strain>
    </source>
</reference>
<protein>
    <submittedName>
        <fullName evidence="2">Uncharacterized protein</fullName>
    </submittedName>
</protein>
<dbReference type="InParanoid" id="A0A1M7GJI9"/>
<evidence type="ECO:0000313" key="3">
    <source>
        <dbReference type="Proteomes" id="UP000190911"/>
    </source>
</evidence>
<name>A0A1M7GJI9_9GAMM</name>